<accession>A0AAD9MQD0</accession>
<dbReference type="EMBL" id="JAODUP010001412">
    <property type="protein sequence ID" value="KAK2140273.1"/>
    <property type="molecule type" value="Genomic_DNA"/>
</dbReference>
<gene>
    <name evidence="1" type="ORF">LSH36_1413g00010</name>
</gene>
<evidence type="ECO:0000313" key="2">
    <source>
        <dbReference type="Proteomes" id="UP001208570"/>
    </source>
</evidence>
<evidence type="ECO:0008006" key="3">
    <source>
        <dbReference type="Google" id="ProtNLM"/>
    </source>
</evidence>
<sequence length="144" mass="15403">MQDAKAAIVQSTNGTKLLEMLTLEKVIHISASYIFGIKVLSSTTGCHIEGWCYRSMKKNLEPHHVSVEPGSQVVSLTSPGDTDCQAPSVISASCSKGVGGSCGHVAGLLYQVAKFKMMKLRAISEDVAKTWHQPKGEKIAGDEV</sequence>
<keyword evidence="2" id="KW-1185">Reference proteome</keyword>
<proteinExistence type="predicted"/>
<dbReference type="AlphaFoldDB" id="A0AAD9MQD0"/>
<name>A0AAD9MQD0_9ANNE</name>
<protein>
    <recommendedName>
        <fullName evidence="3">SWIM-type domain-containing protein</fullName>
    </recommendedName>
</protein>
<dbReference type="Proteomes" id="UP001208570">
    <property type="component" value="Unassembled WGS sequence"/>
</dbReference>
<reference evidence="1" key="1">
    <citation type="journal article" date="2023" name="Mol. Biol. Evol.">
        <title>Third-Generation Sequencing Reveals the Adaptive Role of the Epigenome in Three Deep-Sea Polychaetes.</title>
        <authorList>
            <person name="Perez M."/>
            <person name="Aroh O."/>
            <person name="Sun Y."/>
            <person name="Lan Y."/>
            <person name="Juniper S.K."/>
            <person name="Young C.R."/>
            <person name="Angers B."/>
            <person name="Qian P.Y."/>
        </authorList>
    </citation>
    <scope>NUCLEOTIDE SEQUENCE</scope>
    <source>
        <strain evidence="1">P08H-3</strain>
    </source>
</reference>
<comment type="caution">
    <text evidence="1">The sequence shown here is derived from an EMBL/GenBank/DDBJ whole genome shotgun (WGS) entry which is preliminary data.</text>
</comment>
<organism evidence="1 2">
    <name type="scientific">Paralvinella palmiformis</name>
    <dbReference type="NCBI Taxonomy" id="53620"/>
    <lineage>
        <taxon>Eukaryota</taxon>
        <taxon>Metazoa</taxon>
        <taxon>Spiralia</taxon>
        <taxon>Lophotrochozoa</taxon>
        <taxon>Annelida</taxon>
        <taxon>Polychaeta</taxon>
        <taxon>Sedentaria</taxon>
        <taxon>Canalipalpata</taxon>
        <taxon>Terebellida</taxon>
        <taxon>Terebelliformia</taxon>
        <taxon>Alvinellidae</taxon>
        <taxon>Paralvinella</taxon>
    </lineage>
</organism>
<evidence type="ECO:0000313" key="1">
    <source>
        <dbReference type="EMBL" id="KAK2140273.1"/>
    </source>
</evidence>